<evidence type="ECO:0000256" key="1">
    <source>
        <dbReference type="SAM" id="MobiDB-lite"/>
    </source>
</evidence>
<dbReference type="AlphaFoldDB" id="A0A1F5EVQ1"/>
<evidence type="ECO:0000313" key="2">
    <source>
        <dbReference type="EMBL" id="OGD71473.1"/>
    </source>
</evidence>
<comment type="caution">
    <text evidence="2">The sequence shown here is derived from an EMBL/GenBank/DDBJ whole genome shotgun (WGS) entry which is preliminary data.</text>
</comment>
<accession>A0A1F5EVQ1</accession>
<sequence length="367" mass="38974">MRKGIKRSPQISFIPLAIIVGLLLVFAGKTVAATMKDNRVLGKVIYLAKGEDGGGDDNGSSGKGSSGNSESSGSSNSGSSDGSNSGSGPSSSGSSTRQATPSQRPERIEPTEAPETEVETENEVEDEAESEAENEEATPSSRIETKPEETRTEVRLSETERIRTRTKDGRTRIDITSGGIKTRLEIRDDRVVVKAEQEDGTEVELADDTLLKIEERLDKSNIKIATASADSFLLQRGNTGAITQFPLSIDLATNTLSVNTPAGTRNVAVLPDQAVQNLIAANIVNRLGGSAVVDQFQAGNLSSIAQLITLGQQNNIPVYEINGISDQKLLGFIPVAISRNVTISAETGQVLATQGPFFSRILDVLSF</sequence>
<feature type="compositionally biased region" description="Low complexity" evidence="1">
    <location>
        <begin position="66"/>
        <end position="95"/>
    </location>
</feature>
<evidence type="ECO:0000313" key="3">
    <source>
        <dbReference type="Proteomes" id="UP000177390"/>
    </source>
</evidence>
<feature type="compositionally biased region" description="Acidic residues" evidence="1">
    <location>
        <begin position="112"/>
        <end position="136"/>
    </location>
</feature>
<organism evidence="2 3">
    <name type="scientific">Candidatus Collierbacteria bacterium RIFCSPHIGHO2_02_FULL_49_10</name>
    <dbReference type="NCBI Taxonomy" id="1817723"/>
    <lineage>
        <taxon>Bacteria</taxon>
        <taxon>Candidatus Collieribacteriota</taxon>
    </lineage>
</organism>
<gene>
    <name evidence="2" type="ORF">A3D09_02565</name>
</gene>
<dbReference type="EMBL" id="MFAH01000025">
    <property type="protein sequence ID" value="OGD71473.1"/>
    <property type="molecule type" value="Genomic_DNA"/>
</dbReference>
<name>A0A1F5EVQ1_9BACT</name>
<dbReference type="Proteomes" id="UP000177390">
    <property type="component" value="Unassembled WGS sequence"/>
</dbReference>
<protein>
    <submittedName>
        <fullName evidence="2">Uncharacterized protein</fullName>
    </submittedName>
</protein>
<proteinExistence type="predicted"/>
<feature type="region of interest" description="Disordered" evidence="1">
    <location>
        <begin position="49"/>
        <end position="158"/>
    </location>
</feature>
<reference evidence="2 3" key="1">
    <citation type="journal article" date="2016" name="Nat. Commun.">
        <title>Thousands of microbial genomes shed light on interconnected biogeochemical processes in an aquifer system.</title>
        <authorList>
            <person name="Anantharaman K."/>
            <person name="Brown C.T."/>
            <person name="Hug L.A."/>
            <person name="Sharon I."/>
            <person name="Castelle C.J."/>
            <person name="Probst A.J."/>
            <person name="Thomas B.C."/>
            <person name="Singh A."/>
            <person name="Wilkins M.J."/>
            <person name="Karaoz U."/>
            <person name="Brodie E.L."/>
            <person name="Williams K.H."/>
            <person name="Hubbard S.S."/>
            <person name="Banfield J.F."/>
        </authorList>
    </citation>
    <scope>NUCLEOTIDE SEQUENCE [LARGE SCALE GENOMIC DNA]</scope>
</reference>
<feature type="compositionally biased region" description="Basic and acidic residues" evidence="1">
    <location>
        <begin position="143"/>
        <end position="158"/>
    </location>
</feature>